<feature type="region of interest" description="Disordered" evidence="5">
    <location>
        <begin position="672"/>
        <end position="691"/>
    </location>
</feature>
<keyword evidence="1" id="KW-0547">Nucleotide-binding</keyword>
<dbReference type="InterPro" id="IPR014001">
    <property type="entry name" value="Helicase_ATP-bd"/>
</dbReference>
<feature type="region of interest" description="Disordered" evidence="5">
    <location>
        <begin position="720"/>
        <end position="745"/>
    </location>
</feature>
<dbReference type="Gene3D" id="3.40.50.300">
    <property type="entry name" value="P-loop containing nucleotide triphosphate hydrolases"/>
    <property type="match status" value="1"/>
</dbReference>
<keyword evidence="4" id="KW-0539">Nucleus</keyword>
<keyword evidence="8" id="KW-1185">Reference proteome</keyword>
<dbReference type="InterPro" id="IPR007219">
    <property type="entry name" value="XnlR_reg_dom"/>
</dbReference>
<dbReference type="CDD" id="cd12148">
    <property type="entry name" value="fungal_TF_MHR"/>
    <property type="match status" value="1"/>
</dbReference>
<dbReference type="Proteomes" id="UP001583172">
    <property type="component" value="Unassembled WGS sequence"/>
</dbReference>
<dbReference type="CDD" id="cd18793">
    <property type="entry name" value="SF2_C_SNF"/>
    <property type="match status" value="1"/>
</dbReference>
<name>A0ABR3VG83_HUMIN</name>
<feature type="domain" description="Helicase ATP-binding" evidence="6">
    <location>
        <begin position="182"/>
        <end position="353"/>
    </location>
</feature>
<evidence type="ECO:0000259" key="6">
    <source>
        <dbReference type="PROSITE" id="PS51192"/>
    </source>
</evidence>
<evidence type="ECO:0000313" key="7">
    <source>
        <dbReference type="EMBL" id="KAL1840878.1"/>
    </source>
</evidence>
<evidence type="ECO:0000256" key="5">
    <source>
        <dbReference type="SAM" id="MobiDB-lite"/>
    </source>
</evidence>
<dbReference type="InterPro" id="IPR049730">
    <property type="entry name" value="SNF2/RAD54-like_C"/>
</dbReference>
<gene>
    <name evidence="7" type="ORF">VTJ49DRAFT_7670</name>
</gene>
<dbReference type="PANTHER" id="PTHR45626">
    <property type="entry name" value="TRANSCRIPTION TERMINATION FACTOR 2-RELATED"/>
    <property type="match status" value="1"/>
</dbReference>
<evidence type="ECO:0000256" key="2">
    <source>
        <dbReference type="ARBA" id="ARBA00022801"/>
    </source>
</evidence>
<feature type="compositionally biased region" description="Low complexity" evidence="5">
    <location>
        <begin position="727"/>
        <end position="740"/>
    </location>
</feature>
<evidence type="ECO:0000256" key="4">
    <source>
        <dbReference type="ARBA" id="ARBA00023242"/>
    </source>
</evidence>
<dbReference type="EMBL" id="JAZGSY010000096">
    <property type="protein sequence ID" value="KAL1840878.1"/>
    <property type="molecule type" value="Genomic_DNA"/>
</dbReference>
<keyword evidence="3" id="KW-0067">ATP-binding</keyword>
<dbReference type="SMART" id="SM00906">
    <property type="entry name" value="Fungal_trans"/>
    <property type="match status" value="1"/>
</dbReference>
<comment type="caution">
    <text evidence="7">The sequence shown here is derived from an EMBL/GenBank/DDBJ whole genome shotgun (WGS) entry which is preliminary data.</text>
</comment>
<feature type="compositionally biased region" description="Low complexity" evidence="5">
    <location>
        <begin position="1233"/>
        <end position="1248"/>
    </location>
</feature>
<dbReference type="SUPFAM" id="SSF52540">
    <property type="entry name" value="P-loop containing nucleoside triphosphate hydrolases"/>
    <property type="match status" value="2"/>
</dbReference>
<feature type="region of interest" description="Disordered" evidence="5">
    <location>
        <begin position="1233"/>
        <end position="1260"/>
    </location>
</feature>
<evidence type="ECO:0000256" key="3">
    <source>
        <dbReference type="ARBA" id="ARBA00022840"/>
    </source>
</evidence>
<feature type="compositionally biased region" description="Basic and acidic residues" evidence="5">
    <location>
        <begin position="771"/>
        <end position="782"/>
    </location>
</feature>
<dbReference type="InterPro" id="IPR000330">
    <property type="entry name" value="SNF2_N"/>
</dbReference>
<feature type="region of interest" description="Disordered" evidence="5">
    <location>
        <begin position="619"/>
        <end position="663"/>
    </location>
</feature>
<keyword evidence="2" id="KW-0378">Hydrolase</keyword>
<evidence type="ECO:0000313" key="8">
    <source>
        <dbReference type="Proteomes" id="UP001583172"/>
    </source>
</evidence>
<dbReference type="Gene3D" id="3.40.50.10810">
    <property type="entry name" value="Tandem AAA-ATPase domain"/>
    <property type="match status" value="1"/>
</dbReference>
<evidence type="ECO:0000256" key="1">
    <source>
        <dbReference type="ARBA" id="ARBA00022741"/>
    </source>
</evidence>
<dbReference type="Pfam" id="PF00176">
    <property type="entry name" value="SNF2-rel_dom"/>
    <property type="match status" value="1"/>
</dbReference>
<dbReference type="InterPro" id="IPR050628">
    <property type="entry name" value="SNF2_RAD54_helicase_TF"/>
</dbReference>
<dbReference type="InterPro" id="IPR027417">
    <property type="entry name" value="P-loop_NTPase"/>
</dbReference>
<reference evidence="7 8" key="1">
    <citation type="journal article" date="2024" name="Commun. Biol.">
        <title>Comparative genomic analysis of thermophilic fungi reveals convergent evolutionary adaptations and gene losses.</title>
        <authorList>
            <person name="Steindorff A.S."/>
            <person name="Aguilar-Pontes M.V."/>
            <person name="Robinson A.J."/>
            <person name="Andreopoulos B."/>
            <person name="LaButti K."/>
            <person name="Kuo A."/>
            <person name="Mondo S."/>
            <person name="Riley R."/>
            <person name="Otillar R."/>
            <person name="Haridas S."/>
            <person name="Lipzen A."/>
            <person name="Grimwood J."/>
            <person name="Schmutz J."/>
            <person name="Clum A."/>
            <person name="Reid I.D."/>
            <person name="Moisan M.C."/>
            <person name="Butler G."/>
            <person name="Nguyen T.T.M."/>
            <person name="Dewar K."/>
            <person name="Conant G."/>
            <person name="Drula E."/>
            <person name="Henrissat B."/>
            <person name="Hansel C."/>
            <person name="Singer S."/>
            <person name="Hutchinson M.I."/>
            <person name="de Vries R.P."/>
            <person name="Natvig D.O."/>
            <person name="Powell A.J."/>
            <person name="Tsang A."/>
            <person name="Grigoriev I.V."/>
        </authorList>
    </citation>
    <scope>NUCLEOTIDE SEQUENCE [LARGE SCALE GENOMIC DNA]</scope>
    <source>
        <strain evidence="7 8">CBS 620.91</strain>
    </source>
</reference>
<dbReference type="InterPro" id="IPR038718">
    <property type="entry name" value="SNF2-like_sf"/>
</dbReference>
<feature type="compositionally biased region" description="Low complexity" evidence="5">
    <location>
        <begin position="619"/>
        <end position="649"/>
    </location>
</feature>
<feature type="compositionally biased region" description="Acidic residues" evidence="5">
    <location>
        <begin position="678"/>
        <end position="687"/>
    </location>
</feature>
<feature type="compositionally biased region" description="Gly residues" evidence="5">
    <location>
        <begin position="797"/>
        <end position="808"/>
    </location>
</feature>
<sequence length="1377" mass="149737">MEPQSNHKKRLYATLLGAMAKVVSGNLQFAVLDNNTTDQLTVLDSLNGICLEAVVDCAEISKRRKKPMGKSRVFPLTINVLGPASLGKEVATRLGAASGYLQHPMTVPHGVKYRNPQYYRFEGDNVNMDELVGTVGTTSFGLEERVAKEYERILESLNTVSFGEAFDLPPCKDLITSLKRDAGPAKGPHGGIIADVMGLGKTLTTLVAIVQTLPSSFESSFFASSTSDKAQLRGTLVVVPCIEIIVSWTTQIEQHFNPGVLKALKFHGPNRPSSAEQLKYYDVVLTTYATLAADMKASGILHDHVVTLQFSKEETDAYDRVLNKVRREIELSVSTKGNESAKVFAVIMRLRRLCNLGTDSMERELPEQPSICLSCSAEDENGIFRSNAFCLECGRDLRSLEPYNRSSDLTLPEFCQRSPSYGAFTPAASPTPSPAAPTKLSAVVCNIANSASDAKHLNLEAANYVHMVEPQWNPAVEDQAVARVLRIGQEREVYIFRYIMEKTVEQALYLGDSFDAIHDLPLLAQRSSESAEPVNRSVLLFTSKEKGTARFGGLVTNVGCERIAKRTCSSTGLGQKPKEGRQRVLISTQYERKIDHFEARLTNIENMLRDLSMSIAGRSPSVSASGSVVSGPASAPAPGSAPIVGSHPAGSPPPPGPAPADMVYAPDVSINASTITPDTDDDPDEDAAPAFEGDSSLAAQTAFASEFLEHTVTRTLLSAAPASSGTHPQHPQHGNNPQQNMNLDLDPDMQSALSALQQMAGLMRSQSRALHRPDGAERETRFPHAKPLPPPPAQSTGPGGKKAAGGGLRALPMPPAHVVVALLRELKEVPLTSFAGICIFVATENFAERCRRVYFATDDYSLMTWGVVNAGLYFLLQEKASLAGDAAQQAQLLEYQALCRDNLETALANLPLLLPARRESIEVLVLGTFYAIEASKFTAARDLNSIAAMLCQTLGYHRIREPAPEDESKVILFWSVYLLDKALSVRSGRAPVIQDYDVTAPRRLSPARRDLADTAWSVVLHQWISYADFLGRAYEQLYSPAALARPREQRVESAKQLIQDMFDLAKEQEPLIRHTREKMRGVKFDANSPFPMDMSILGDELMHWSALTLVYRAIPSPPGSASTFNAECIHAARQAFARHFEYMAMAGDSLAVRVGCIRWNIIYVPFTPVIILFCHVVETSDEGDLRRLAEFADSLLPACGLSEAVARLHRVCQVLHNVASLCVHVRARVQQRQQQRQQQQQQQQEQQQMPPPQPMEEHTPELRSPELDMNMAIVGDNIDMCLSQLGFMPQFGGGGNAGPGVLHGHGSGTGEMVGGVPGAATTAAPFGSAGGGNDMAAAAGFGTGGGADELGNWFSGNTHILGLLEEDLSEFDARMWP</sequence>
<protein>
    <recommendedName>
        <fullName evidence="6">Helicase ATP-binding domain-containing protein</fullName>
    </recommendedName>
</protein>
<organism evidence="7 8">
    <name type="scientific">Humicola insolens</name>
    <name type="common">Soft-rot fungus</name>
    <dbReference type="NCBI Taxonomy" id="85995"/>
    <lineage>
        <taxon>Eukaryota</taxon>
        <taxon>Fungi</taxon>
        <taxon>Dikarya</taxon>
        <taxon>Ascomycota</taxon>
        <taxon>Pezizomycotina</taxon>
        <taxon>Sordariomycetes</taxon>
        <taxon>Sordariomycetidae</taxon>
        <taxon>Sordariales</taxon>
        <taxon>Chaetomiaceae</taxon>
        <taxon>Mycothermus</taxon>
    </lineage>
</organism>
<accession>A0ABR3VG83</accession>
<dbReference type="PROSITE" id="PS51192">
    <property type="entry name" value="HELICASE_ATP_BIND_1"/>
    <property type="match status" value="1"/>
</dbReference>
<feature type="region of interest" description="Disordered" evidence="5">
    <location>
        <begin position="760"/>
        <end position="808"/>
    </location>
</feature>
<proteinExistence type="predicted"/>